<keyword evidence="10 19" id="KW-0812">Transmembrane</keyword>
<keyword evidence="8" id="KW-0169">Cobalamin biosynthesis</keyword>
<gene>
    <name evidence="20" type="ORF">MNBD_UNCLBAC01-258</name>
</gene>
<proteinExistence type="inferred from homology"/>
<evidence type="ECO:0000256" key="13">
    <source>
        <dbReference type="ARBA" id="ARBA00023136"/>
    </source>
</evidence>
<dbReference type="GO" id="GO:0051073">
    <property type="term" value="F:adenosylcobinamide-GDP ribazoletransferase activity"/>
    <property type="evidence" value="ECO:0007669"/>
    <property type="project" value="UniProtKB-EC"/>
</dbReference>
<keyword evidence="12 19" id="KW-1133">Transmembrane helix</keyword>
<evidence type="ECO:0000256" key="8">
    <source>
        <dbReference type="ARBA" id="ARBA00022573"/>
    </source>
</evidence>
<evidence type="ECO:0000256" key="6">
    <source>
        <dbReference type="ARBA" id="ARBA00015850"/>
    </source>
</evidence>
<evidence type="ECO:0000256" key="19">
    <source>
        <dbReference type="SAM" id="Phobius"/>
    </source>
</evidence>
<dbReference type="PANTHER" id="PTHR34148:SF1">
    <property type="entry name" value="ADENOSYLCOBINAMIDE-GDP RIBAZOLETRANSFERASE"/>
    <property type="match status" value="1"/>
</dbReference>
<comment type="catalytic activity">
    <reaction evidence="17">
        <text>alpha-ribazole + adenosylcob(III)inamide-GDP = adenosylcob(III)alamin + GMP + H(+)</text>
        <dbReference type="Rhea" id="RHEA:16049"/>
        <dbReference type="ChEBI" id="CHEBI:10329"/>
        <dbReference type="ChEBI" id="CHEBI:15378"/>
        <dbReference type="ChEBI" id="CHEBI:18408"/>
        <dbReference type="ChEBI" id="CHEBI:58115"/>
        <dbReference type="ChEBI" id="CHEBI:60487"/>
        <dbReference type="EC" id="2.7.8.26"/>
    </reaction>
</comment>
<dbReference type="GO" id="GO:0005886">
    <property type="term" value="C:plasma membrane"/>
    <property type="evidence" value="ECO:0007669"/>
    <property type="project" value="UniProtKB-SubCell"/>
</dbReference>
<evidence type="ECO:0000256" key="17">
    <source>
        <dbReference type="ARBA" id="ARBA00048623"/>
    </source>
</evidence>
<evidence type="ECO:0000256" key="18">
    <source>
        <dbReference type="ARBA" id="ARBA00049504"/>
    </source>
</evidence>
<evidence type="ECO:0000256" key="15">
    <source>
        <dbReference type="ARBA" id="ARBA00032605"/>
    </source>
</evidence>
<accession>A0A3B1D856</accession>
<evidence type="ECO:0000256" key="2">
    <source>
        <dbReference type="ARBA" id="ARBA00004651"/>
    </source>
</evidence>
<evidence type="ECO:0000313" key="20">
    <source>
        <dbReference type="EMBL" id="VAX34991.1"/>
    </source>
</evidence>
<dbReference type="UniPathway" id="UPA00148">
    <property type="reaction ID" value="UER00238"/>
</dbReference>
<evidence type="ECO:0000256" key="11">
    <source>
        <dbReference type="ARBA" id="ARBA00022842"/>
    </source>
</evidence>
<evidence type="ECO:0000256" key="16">
    <source>
        <dbReference type="ARBA" id="ARBA00032853"/>
    </source>
</evidence>
<dbReference type="PANTHER" id="PTHR34148">
    <property type="entry name" value="ADENOSYLCOBINAMIDE-GDP RIBAZOLETRANSFERASE"/>
    <property type="match status" value="1"/>
</dbReference>
<feature type="transmembrane region" description="Helical" evidence="19">
    <location>
        <begin position="175"/>
        <end position="208"/>
    </location>
</feature>
<keyword evidence="7" id="KW-1003">Cell membrane</keyword>
<feature type="transmembrane region" description="Helical" evidence="19">
    <location>
        <begin position="28"/>
        <end position="52"/>
    </location>
</feature>
<keyword evidence="11" id="KW-0460">Magnesium</keyword>
<dbReference type="EMBL" id="UOGJ01000022">
    <property type="protein sequence ID" value="VAX34991.1"/>
    <property type="molecule type" value="Genomic_DNA"/>
</dbReference>
<dbReference type="NCBIfam" id="TIGR00317">
    <property type="entry name" value="cobS"/>
    <property type="match status" value="1"/>
</dbReference>
<dbReference type="GO" id="GO:0008818">
    <property type="term" value="F:cobalamin 5'-phosphate synthase activity"/>
    <property type="evidence" value="ECO:0007669"/>
    <property type="project" value="InterPro"/>
</dbReference>
<protein>
    <recommendedName>
        <fullName evidence="6">Adenosylcobinamide-GDP ribazoletransferase</fullName>
        <ecNumber evidence="5">2.7.8.26</ecNumber>
    </recommendedName>
    <alternativeName>
        <fullName evidence="16">Cobalamin synthase</fullName>
    </alternativeName>
    <alternativeName>
        <fullName evidence="15">Cobalamin-5'-phosphate synthase</fullName>
    </alternativeName>
</protein>
<keyword evidence="9 20" id="KW-0808">Transferase</keyword>
<dbReference type="EC" id="2.7.8.26" evidence="5"/>
<evidence type="ECO:0000256" key="14">
    <source>
        <dbReference type="ARBA" id="ARBA00025228"/>
    </source>
</evidence>
<dbReference type="Pfam" id="PF02654">
    <property type="entry name" value="CobS"/>
    <property type="match status" value="1"/>
</dbReference>
<evidence type="ECO:0000256" key="7">
    <source>
        <dbReference type="ARBA" id="ARBA00022475"/>
    </source>
</evidence>
<name>A0A3B1D856_9ZZZZ</name>
<evidence type="ECO:0000256" key="1">
    <source>
        <dbReference type="ARBA" id="ARBA00001946"/>
    </source>
</evidence>
<dbReference type="InterPro" id="IPR003805">
    <property type="entry name" value="CobS"/>
</dbReference>
<evidence type="ECO:0000256" key="12">
    <source>
        <dbReference type="ARBA" id="ARBA00022989"/>
    </source>
</evidence>
<evidence type="ECO:0000256" key="5">
    <source>
        <dbReference type="ARBA" id="ARBA00013200"/>
    </source>
</evidence>
<evidence type="ECO:0000256" key="9">
    <source>
        <dbReference type="ARBA" id="ARBA00022679"/>
    </source>
</evidence>
<dbReference type="AlphaFoldDB" id="A0A3B1D856"/>
<evidence type="ECO:0000256" key="4">
    <source>
        <dbReference type="ARBA" id="ARBA00010561"/>
    </source>
</evidence>
<evidence type="ECO:0000256" key="3">
    <source>
        <dbReference type="ARBA" id="ARBA00004663"/>
    </source>
</evidence>
<comment type="similarity">
    <text evidence="4">Belongs to the CobS family.</text>
</comment>
<reference evidence="20" key="1">
    <citation type="submission" date="2018-06" db="EMBL/GenBank/DDBJ databases">
        <authorList>
            <person name="Zhirakovskaya E."/>
        </authorList>
    </citation>
    <scope>NUCLEOTIDE SEQUENCE</scope>
</reference>
<keyword evidence="13 19" id="KW-0472">Membrane</keyword>
<dbReference type="HAMAP" id="MF_00719">
    <property type="entry name" value="CobS"/>
    <property type="match status" value="1"/>
</dbReference>
<comment type="cofactor">
    <cofactor evidence="1">
        <name>Mg(2+)</name>
        <dbReference type="ChEBI" id="CHEBI:18420"/>
    </cofactor>
</comment>
<comment type="catalytic activity">
    <reaction evidence="18">
        <text>alpha-ribazole 5'-phosphate + adenosylcob(III)inamide-GDP = adenosylcob(III)alamin 5'-phosphate + GMP + H(+)</text>
        <dbReference type="Rhea" id="RHEA:23560"/>
        <dbReference type="ChEBI" id="CHEBI:15378"/>
        <dbReference type="ChEBI" id="CHEBI:57918"/>
        <dbReference type="ChEBI" id="CHEBI:58115"/>
        <dbReference type="ChEBI" id="CHEBI:60487"/>
        <dbReference type="ChEBI" id="CHEBI:60493"/>
        <dbReference type="EC" id="2.7.8.26"/>
    </reaction>
</comment>
<dbReference type="GO" id="GO:0009236">
    <property type="term" value="P:cobalamin biosynthetic process"/>
    <property type="evidence" value="ECO:0007669"/>
    <property type="project" value="UniProtKB-UniPathway"/>
</dbReference>
<comment type="function">
    <text evidence="14">Joins adenosylcobinamide-GDP and alpha-ribazole to generate adenosylcobalamin (Ado-cobalamin). Also synthesizes adenosylcobalamin 5'-phosphate from adenosylcobinamide-GDP and alpha-ribazole 5'-phosphate.</text>
</comment>
<feature type="transmembrane region" description="Helical" evidence="19">
    <location>
        <begin position="64"/>
        <end position="86"/>
    </location>
</feature>
<feature type="transmembrane region" description="Helical" evidence="19">
    <location>
        <begin position="223"/>
        <end position="243"/>
    </location>
</feature>
<comment type="subcellular location">
    <subcellularLocation>
        <location evidence="2">Cell membrane</location>
        <topology evidence="2">Multi-pass membrane protein</topology>
    </subcellularLocation>
</comment>
<evidence type="ECO:0000256" key="10">
    <source>
        <dbReference type="ARBA" id="ARBA00022692"/>
    </source>
</evidence>
<organism evidence="20">
    <name type="scientific">hydrothermal vent metagenome</name>
    <dbReference type="NCBI Taxonomy" id="652676"/>
    <lineage>
        <taxon>unclassified sequences</taxon>
        <taxon>metagenomes</taxon>
        <taxon>ecological metagenomes</taxon>
    </lineage>
</organism>
<sequence>MLRNFLTAVSFLTIIPIPKKFFQKKYSLASALVYFPLVGFFLSLFILFLVSILETVFPERLVNFLLVLLPIIFTAGLHLDAVADFFDGFFQGKNKEDILRIMKDSHIGVWGVTGIIFCILLKWELLMIVPVKKTAYILALTLARWSHVFLSYSCPCARPEGGLGKLIAGKVEIQIFIRASLLTLLVCLLLGMKGILIYGGVMVFVWLMSKVYKYKLGGITGDILGATGEMVEIMVFVMVYFFLESNTFI</sequence>
<comment type="pathway">
    <text evidence="3">Cofactor biosynthesis; adenosylcobalamin biosynthesis; adenosylcobalamin from cob(II)yrinate a,c-diamide: step 7/7.</text>
</comment>
<feature type="transmembrane region" description="Helical" evidence="19">
    <location>
        <begin position="107"/>
        <end position="129"/>
    </location>
</feature>